<comment type="caution">
    <text evidence="2">The sequence shown here is derived from an EMBL/GenBank/DDBJ whole genome shotgun (WGS) entry which is preliminary data.</text>
</comment>
<feature type="region of interest" description="Disordered" evidence="1">
    <location>
        <begin position="1"/>
        <end position="36"/>
    </location>
</feature>
<dbReference type="RefSeq" id="WP_190432216.1">
    <property type="nucleotide sequence ID" value="NZ_JAMPKM010000012.1"/>
</dbReference>
<dbReference type="EMBL" id="JAMPKM010000012">
    <property type="protein sequence ID" value="MEP0819123.1"/>
    <property type="molecule type" value="Genomic_DNA"/>
</dbReference>
<protein>
    <submittedName>
        <fullName evidence="2">Uncharacterized protein</fullName>
    </submittedName>
</protein>
<keyword evidence="3" id="KW-1185">Reference proteome</keyword>
<gene>
    <name evidence="2" type="ORF">NC998_18650</name>
</gene>
<dbReference type="Proteomes" id="UP001464891">
    <property type="component" value="Unassembled WGS sequence"/>
</dbReference>
<accession>A0ABV0JBH0</accession>
<evidence type="ECO:0000313" key="2">
    <source>
        <dbReference type="EMBL" id="MEP0819123.1"/>
    </source>
</evidence>
<sequence>MTHSLASTAAKEQPSMALPSQLQRIAAPSPSSRGAVPESIHSLAAIWARKYVVAVTSKETTEQLKTSDNLAAVNSKEGRTLTASKLLKQLTLASAQAWSTTETLLSEEMERHDIDPSLIDPWQIAADAHNLFKKSLDAYAERITPRRLSVVVGNDFGRVRRKYTAQDPRAIGFVSMQFHYTGKMLLEKLPPTERSLLEPYFKVMDDHMYMPLRDAYRAAAEHDLGSPVLEAVQALLPVSTKIAHAVCSQVGRSNPGYESYSGLLNSSSVRVSSIRDVEMFQVYLCLCILEDSIRSVQQELFPLCVMLYPRLNVSWKLVQDMLQTLGWEMHDRLTPDHLALFLPYLRTLTEMFSAEVFQN</sequence>
<organism evidence="2 3">
    <name type="scientific">Trichocoleus desertorum GB2-A4</name>
    <dbReference type="NCBI Taxonomy" id="2933944"/>
    <lineage>
        <taxon>Bacteria</taxon>
        <taxon>Bacillati</taxon>
        <taxon>Cyanobacteriota</taxon>
        <taxon>Cyanophyceae</taxon>
        <taxon>Leptolyngbyales</taxon>
        <taxon>Trichocoleusaceae</taxon>
        <taxon>Trichocoleus</taxon>
    </lineage>
</organism>
<evidence type="ECO:0000256" key="1">
    <source>
        <dbReference type="SAM" id="MobiDB-lite"/>
    </source>
</evidence>
<name>A0ABV0JBH0_9CYAN</name>
<proteinExistence type="predicted"/>
<reference evidence="2 3" key="1">
    <citation type="submission" date="2022-04" db="EMBL/GenBank/DDBJ databases">
        <title>Positive selection, recombination, and allopatry shape intraspecific diversity of widespread and dominant cyanobacteria.</title>
        <authorList>
            <person name="Wei J."/>
            <person name="Shu W."/>
            <person name="Hu C."/>
        </authorList>
    </citation>
    <scope>NUCLEOTIDE SEQUENCE [LARGE SCALE GENOMIC DNA]</scope>
    <source>
        <strain evidence="2 3">GB2-A4</strain>
    </source>
</reference>
<evidence type="ECO:0000313" key="3">
    <source>
        <dbReference type="Proteomes" id="UP001464891"/>
    </source>
</evidence>